<dbReference type="EMBL" id="CAMGYJ010000008">
    <property type="protein sequence ID" value="CAI0459994.1"/>
    <property type="molecule type" value="Genomic_DNA"/>
</dbReference>
<evidence type="ECO:0000313" key="2">
    <source>
        <dbReference type="EMBL" id="CAI0459994.1"/>
    </source>
</evidence>
<accession>A0AAV0NNQ2</accession>
<gene>
    <name evidence="2" type="ORF">LITE_LOCUS34275</name>
</gene>
<protein>
    <submittedName>
        <fullName evidence="2">Uncharacterized protein</fullName>
    </submittedName>
</protein>
<keyword evidence="1" id="KW-0472">Membrane</keyword>
<keyword evidence="1" id="KW-1133">Transmembrane helix</keyword>
<keyword evidence="1" id="KW-0812">Transmembrane</keyword>
<keyword evidence="3" id="KW-1185">Reference proteome</keyword>
<feature type="transmembrane region" description="Helical" evidence="1">
    <location>
        <begin position="78"/>
        <end position="102"/>
    </location>
</feature>
<dbReference type="AlphaFoldDB" id="A0AAV0NNQ2"/>
<comment type="caution">
    <text evidence="2">The sequence shown here is derived from an EMBL/GenBank/DDBJ whole genome shotgun (WGS) entry which is preliminary data.</text>
</comment>
<dbReference type="Proteomes" id="UP001154282">
    <property type="component" value="Unassembled WGS sequence"/>
</dbReference>
<evidence type="ECO:0000313" key="3">
    <source>
        <dbReference type="Proteomes" id="UP001154282"/>
    </source>
</evidence>
<evidence type="ECO:0000256" key="1">
    <source>
        <dbReference type="SAM" id="Phobius"/>
    </source>
</evidence>
<organism evidence="2 3">
    <name type="scientific">Linum tenue</name>
    <dbReference type="NCBI Taxonomy" id="586396"/>
    <lineage>
        <taxon>Eukaryota</taxon>
        <taxon>Viridiplantae</taxon>
        <taxon>Streptophyta</taxon>
        <taxon>Embryophyta</taxon>
        <taxon>Tracheophyta</taxon>
        <taxon>Spermatophyta</taxon>
        <taxon>Magnoliopsida</taxon>
        <taxon>eudicotyledons</taxon>
        <taxon>Gunneridae</taxon>
        <taxon>Pentapetalae</taxon>
        <taxon>rosids</taxon>
        <taxon>fabids</taxon>
        <taxon>Malpighiales</taxon>
        <taxon>Linaceae</taxon>
        <taxon>Linum</taxon>
    </lineage>
</organism>
<name>A0AAV0NNQ2_9ROSI</name>
<reference evidence="2" key="1">
    <citation type="submission" date="2022-08" db="EMBL/GenBank/DDBJ databases">
        <authorList>
            <person name="Gutierrez-Valencia J."/>
        </authorList>
    </citation>
    <scope>NUCLEOTIDE SEQUENCE</scope>
</reference>
<proteinExistence type="predicted"/>
<sequence>MGKSSPWIQRSAGGFCSSSLAGTSAMELSRGTLFLARGAAQVTTIAAPELRPILTPVVAAPLPGAEAKKVKKKIELSFFLTLVCNFFLFSYFWGFSTFLLFFRFDCHT</sequence>